<keyword evidence="15 24" id="KW-0472">Membrane</keyword>
<evidence type="ECO:0000256" key="12">
    <source>
        <dbReference type="ARBA" id="ARBA00022695"/>
    </source>
</evidence>
<feature type="transmembrane region" description="Helical" evidence="24">
    <location>
        <begin position="180"/>
        <end position="198"/>
    </location>
</feature>
<evidence type="ECO:0000313" key="26">
    <source>
        <dbReference type="EMBL" id="CAB5500272.1"/>
    </source>
</evidence>
<evidence type="ECO:0000256" key="1">
    <source>
        <dbReference type="ARBA" id="ARBA00001698"/>
    </source>
</evidence>
<evidence type="ECO:0000256" key="13">
    <source>
        <dbReference type="ARBA" id="ARBA00022989"/>
    </source>
</evidence>
<dbReference type="GO" id="GO:0016024">
    <property type="term" value="P:CDP-diacylglycerol biosynthetic process"/>
    <property type="evidence" value="ECO:0007669"/>
    <property type="project" value="TreeGrafter"/>
</dbReference>
<feature type="transmembrane region" description="Helical" evidence="24">
    <location>
        <begin position="204"/>
        <end position="223"/>
    </location>
</feature>
<gene>
    <name evidence="25" type="ORF">MS2017_0068</name>
    <name evidence="26" type="ORF">THERMOS_1181</name>
</gene>
<evidence type="ECO:0000256" key="9">
    <source>
        <dbReference type="ARBA" id="ARBA00022516"/>
    </source>
</evidence>
<evidence type="ECO:0000256" key="6">
    <source>
        <dbReference type="ARBA" id="ARBA00012487"/>
    </source>
</evidence>
<evidence type="ECO:0000256" key="18">
    <source>
        <dbReference type="ARBA" id="ARBA00029893"/>
    </source>
</evidence>
<dbReference type="EC" id="2.7.7.41" evidence="6"/>
<evidence type="ECO:0000256" key="19">
    <source>
        <dbReference type="ARBA" id="ARBA00031825"/>
    </source>
</evidence>
<comment type="similarity">
    <text evidence="5">Belongs to the CDS family.</text>
</comment>
<keyword evidence="16" id="KW-0594">Phospholipid biosynthesis</keyword>
<evidence type="ECO:0000313" key="28">
    <source>
        <dbReference type="Proteomes" id="UP000643672"/>
    </source>
</evidence>
<comment type="catalytic activity">
    <reaction evidence="1">
        <text>a 1,2-diacyl-sn-glycero-3-phosphate + CTP + H(+) = a CDP-1,2-diacyl-sn-glycerol + diphosphate</text>
        <dbReference type="Rhea" id="RHEA:16229"/>
        <dbReference type="ChEBI" id="CHEBI:15378"/>
        <dbReference type="ChEBI" id="CHEBI:33019"/>
        <dbReference type="ChEBI" id="CHEBI:37563"/>
        <dbReference type="ChEBI" id="CHEBI:58332"/>
        <dbReference type="ChEBI" id="CHEBI:58608"/>
        <dbReference type="EC" id="2.7.7.41"/>
    </reaction>
</comment>
<feature type="transmembrane region" description="Helical" evidence="24">
    <location>
        <begin position="140"/>
        <end position="159"/>
    </location>
</feature>
<comment type="pathway">
    <text evidence="3">Phospholipid metabolism; CDP-diacylglycerol biosynthesis; CDP-diacylglycerol from sn-glycerol 3-phosphate: step 3/3.</text>
</comment>
<accession>A0A3G3IJ03</accession>
<keyword evidence="28" id="KW-1185">Reference proteome</keyword>
<evidence type="ECO:0000256" key="21">
    <source>
        <dbReference type="ARBA" id="ARBA00032396"/>
    </source>
</evidence>
<evidence type="ECO:0000256" key="5">
    <source>
        <dbReference type="ARBA" id="ARBA00010185"/>
    </source>
</evidence>
<dbReference type="KEGG" id="bthg:MS2017_0068"/>
<comment type="subcellular location">
    <subcellularLocation>
        <location evidence="2">Cell membrane</location>
        <topology evidence="2">Multi-pass membrane protein</topology>
    </subcellularLocation>
</comment>
<evidence type="ECO:0000313" key="27">
    <source>
        <dbReference type="Proteomes" id="UP000278334"/>
    </source>
</evidence>
<dbReference type="GO" id="GO:0005886">
    <property type="term" value="C:plasma membrane"/>
    <property type="evidence" value="ECO:0007669"/>
    <property type="project" value="UniProtKB-SubCell"/>
</dbReference>
<evidence type="ECO:0000256" key="17">
    <source>
        <dbReference type="ARBA" id="ARBA00023264"/>
    </source>
</evidence>
<dbReference type="Proteomes" id="UP000643672">
    <property type="component" value="Unassembled WGS sequence"/>
</dbReference>
<keyword evidence="14" id="KW-0443">Lipid metabolism</keyword>
<evidence type="ECO:0000256" key="2">
    <source>
        <dbReference type="ARBA" id="ARBA00004651"/>
    </source>
</evidence>
<evidence type="ECO:0000256" key="3">
    <source>
        <dbReference type="ARBA" id="ARBA00005119"/>
    </source>
</evidence>
<evidence type="ECO:0000256" key="22">
    <source>
        <dbReference type="ARBA" id="ARBA00032743"/>
    </source>
</evidence>
<organism evidence="25 27">
    <name type="scientific">Bathymodiolus thermophilus thioautotrophic gill symbiont</name>
    <dbReference type="NCBI Taxonomy" id="2360"/>
    <lineage>
        <taxon>Bacteria</taxon>
        <taxon>Pseudomonadati</taxon>
        <taxon>Pseudomonadota</taxon>
        <taxon>Gammaproteobacteria</taxon>
        <taxon>sulfur-oxidizing symbionts</taxon>
    </lineage>
</organism>
<feature type="transmembrane region" description="Helical" evidence="24">
    <location>
        <begin position="87"/>
        <end position="106"/>
    </location>
</feature>
<dbReference type="Proteomes" id="UP000278334">
    <property type="component" value="Chromosome"/>
</dbReference>
<keyword evidence="9" id="KW-0444">Lipid biosynthesis</keyword>
<evidence type="ECO:0000256" key="24">
    <source>
        <dbReference type="SAM" id="Phobius"/>
    </source>
</evidence>
<feature type="transmembrane region" description="Helical" evidence="24">
    <location>
        <begin position="250"/>
        <end position="267"/>
    </location>
</feature>
<reference evidence="26 28" key="2">
    <citation type="submission" date="2020-05" db="EMBL/GenBank/DDBJ databases">
        <authorList>
            <person name="Petersen J."/>
            <person name="Sayavedra L."/>
        </authorList>
    </citation>
    <scope>NUCLEOTIDE SEQUENCE [LARGE SCALE GENOMIC DNA]</scope>
    <source>
        <strain evidence="26">B thermophilus SOXS</strain>
    </source>
</reference>
<comment type="pathway">
    <text evidence="4">Lipid metabolism.</text>
</comment>
<feature type="transmembrane region" description="Helical" evidence="24">
    <location>
        <begin position="53"/>
        <end position="75"/>
    </location>
</feature>
<evidence type="ECO:0000256" key="4">
    <source>
        <dbReference type="ARBA" id="ARBA00005189"/>
    </source>
</evidence>
<evidence type="ECO:0000256" key="10">
    <source>
        <dbReference type="ARBA" id="ARBA00022679"/>
    </source>
</evidence>
<protein>
    <recommendedName>
        <fullName evidence="7">Phosphatidate cytidylyltransferase</fullName>
        <ecNumber evidence="6">2.7.7.41</ecNumber>
    </recommendedName>
    <alternativeName>
        <fullName evidence="20">CDP-DAG synthase</fullName>
    </alternativeName>
    <alternativeName>
        <fullName evidence="22">CDP-DG synthase</fullName>
    </alternativeName>
    <alternativeName>
        <fullName evidence="18">CDP-diacylglycerol synthase</fullName>
    </alternativeName>
    <alternativeName>
        <fullName evidence="21">CDP-diglyceride pyrophosphorylase</fullName>
    </alternativeName>
    <alternativeName>
        <fullName evidence="23">CDP-diglyceride synthase</fullName>
    </alternativeName>
    <alternativeName>
        <fullName evidence="19">CTP:phosphatidate cytidylyltransferase</fullName>
    </alternativeName>
</protein>
<dbReference type="EMBL" id="CP024634">
    <property type="protein sequence ID" value="AYQ55830.1"/>
    <property type="molecule type" value="Genomic_DNA"/>
</dbReference>
<evidence type="ECO:0000313" key="25">
    <source>
        <dbReference type="EMBL" id="AYQ55830.1"/>
    </source>
</evidence>
<name>A0A3G3IJ03_9GAMM</name>
<evidence type="ECO:0000256" key="7">
    <source>
        <dbReference type="ARBA" id="ARBA00019373"/>
    </source>
</evidence>
<evidence type="ECO:0000256" key="8">
    <source>
        <dbReference type="ARBA" id="ARBA00022475"/>
    </source>
</evidence>
<dbReference type="GO" id="GO:0004605">
    <property type="term" value="F:phosphatidate cytidylyltransferase activity"/>
    <property type="evidence" value="ECO:0007669"/>
    <property type="project" value="UniProtKB-EC"/>
</dbReference>
<evidence type="ECO:0000256" key="20">
    <source>
        <dbReference type="ARBA" id="ARBA00032253"/>
    </source>
</evidence>
<keyword evidence="8" id="KW-1003">Cell membrane</keyword>
<dbReference type="PANTHER" id="PTHR46382:SF1">
    <property type="entry name" value="PHOSPHATIDATE CYTIDYLYLTRANSFERASE"/>
    <property type="match status" value="1"/>
</dbReference>
<evidence type="ECO:0000256" key="14">
    <source>
        <dbReference type="ARBA" id="ARBA00023098"/>
    </source>
</evidence>
<evidence type="ECO:0000256" key="23">
    <source>
        <dbReference type="ARBA" id="ARBA00033406"/>
    </source>
</evidence>
<keyword evidence="10 26" id="KW-0808">Transferase</keyword>
<keyword evidence="11 24" id="KW-0812">Transmembrane</keyword>
<evidence type="ECO:0000256" key="16">
    <source>
        <dbReference type="ARBA" id="ARBA00023209"/>
    </source>
</evidence>
<evidence type="ECO:0000256" key="11">
    <source>
        <dbReference type="ARBA" id="ARBA00022692"/>
    </source>
</evidence>
<dbReference type="RefSeq" id="WP_164707553.1">
    <property type="nucleotide sequence ID" value="NZ_CAESAQ020000059.1"/>
</dbReference>
<dbReference type="AlphaFoldDB" id="A0A3G3IJ03"/>
<evidence type="ECO:0000256" key="15">
    <source>
        <dbReference type="ARBA" id="ARBA00023136"/>
    </source>
</evidence>
<proteinExistence type="inferred from homology"/>
<keyword evidence="13 24" id="KW-1133">Transmembrane helix</keyword>
<reference evidence="25 27" key="1">
    <citation type="submission" date="2017-11" db="EMBL/GenBank/DDBJ databases">
        <title>Genome sequence of the bacterial symbiont EPR9N from a vent mussel Bathymodiolus thermophilus.</title>
        <authorList>
            <person name="Won Y.-J."/>
        </authorList>
    </citation>
    <scope>NUCLEOTIDE SEQUENCE [LARGE SCALE GENOMIC DNA]</scope>
    <source>
        <strain evidence="25 27">EPR9N</strain>
    </source>
</reference>
<keyword evidence="12 26" id="KW-0548">Nucleotidyltransferase</keyword>
<dbReference type="PANTHER" id="PTHR46382">
    <property type="entry name" value="PHOSPHATIDATE CYTIDYLYLTRANSFERASE"/>
    <property type="match status" value="1"/>
</dbReference>
<dbReference type="Pfam" id="PF01148">
    <property type="entry name" value="CTP_transf_1"/>
    <property type="match status" value="1"/>
</dbReference>
<dbReference type="EMBL" id="CAESAQ020000059">
    <property type="protein sequence ID" value="CAB5500272.1"/>
    <property type="molecule type" value="Genomic_DNA"/>
</dbReference>
<sequence>MNELTKRILTASILVPLVLFLIFKSQIGFLILVGIGGVIVGYEFTKLSKMKPLLLWLVMALIFIVPHALTNIFHISHYSITMYLLPLLYLSTAFWFKNLFLVFNYPNKKPKNTELRKATNLFLLITPLTFLPILQAQSVAIILLLLFIVWGADSFAYFTGKAFGKHKLAPNLSGGKTIEGVVGGLIGVLLITGIWMFVTENTNYGFLLLALITGIFSVIGDLYESIYKREAGVKDSGNILPGHGGMFDRLDGLLAATPIFSIVLIALNL</sequence>
<feature type="transmembrane region" description="Helical" evidence="24">
    <location>
        <begin position="13"/>
        <end position="41"/>
    </location>
</feature>
<keyword evidence="17" id="KW-1208">Phospholipid metabolism</keyword>